<feature type="non-terminal residue" evidence="2">
    <location>
        <position position="1"/>
    </location>
</feature>
<reference evidence="2" key="1">
    <citation type="journal article" date="2014" name="Front. Microbiol.">
        <title>High frequency of phylogenetically diverse reductive dehalogenase-homologous genes in deep subseafloor sedimentary metagenomes.</title>
        <authorList>
            <person name="Kawai M."/>
            <person name="Futagami T."/>
            <person name="Toyoda A."/>
            <person name="Takaki Y."/>
            <person name="Nishi S."/>
            <person name="Hori S."/>
            <person name="Arai W."/>
            <person name="Tsubouchi T."/>
            <person name="Morono Y."/>
            <person name="Uchiyama I."/>
            <person name="Ito T."/>
            <person name="Fujiyama A."/>
            <person name="Inagaki F."/>
            <person name="Takami H."/>
        </authorList>
    </citation>
    <scope>NUCLEOTIDE SEQUENCE</scope>
    <source>
        <strain evidence="2">Expedition CK06-06</strain>
    </source>
</reference>
<organism evidence="2">
    <name type="scientific">marine sediment metagenome</name>
    <dbReference type="NCBI Taxonomy" id="412755"/>
    <lineage>
        <taxon>unclassified sequences</taxon>
        <taxon>metagenomes</taxon>
        <taxon>ecological metagenomes</taxon>
    </lineage>
</organism>
<accession>X1AUS8</accession>
<evidence type="ECO:0000256" key="1">
    <source>
        <dbReference type="SAM" id="MobiDB-lite"/>
    </source>
</evidence>
<dbReference type="AlphaFoldDB" id="X1AUS8"/>
<name>X1AUS8_9ZZZZ</name>
<gene>
    <name evidence="2" type="ORF">S01H4_22344</name>
</gene>
<comment type="caution">
    <text evidence="2">The sequence shown here is derived from an EMBL/GenBank/DDBJ whole genome shotgun (WGS) entry which is preliminary data.</text>
</comment>
<evidence type="ECO:0000313" key="2">
    <source>
        <dbReference type="EMBL" id="GAG86744.1"/>
    </source>
</evidence>
<protein>
    <submittedName>
        <fullName evidence="2">Uncharacterized protein</fullName>
    </submittedName>
</protein>
<feature type="region of interest" description="Disordered" evidence="1">
    <location>
        <begin position="1"/>
        <end position="31"/>
    </location>
</feature>
<sequence>TQQELEEYYQKRREQYTEQVPSDPNDPNLPLTQRTKRYAEVAGIISKQLLEDKINSRAEKILQEAKTLTEVGFEDIDIEDANLSPEQFRQMAGDYETAAEQLSEKYKIEVYAGQTGLLSALDIQADKNLGMLYLKGYGYDNPVGLTQIVFAIDELQASELGPYDVPKPRMYENIGLMRDIRTQIQGYTGTNIVVVRVIRAEKASEPESINQTYSKSTLKLDQDEDQASEDVYSVKEKVAEDLKKLAAMDTTKSKAEEFIALAEKDGWESTVEKFNELYGNQTKQDEGDPNVFELQNLTNISRNSRMALETWAVQNAGNPAASYEFAAGSDLGDVDPWPS</sequence>
<proteinExistence type="predicted"/>
<feature type="non-terminal residue" evidence="2">
    <location>
        <position position="339"/>
    </location>
</feature>
<dbReference type="EMBL" id="BART01010228">
    <property type="protein sequence ID" value="GAG86744.1"/>
    <property type="molecule type" value="Genomic_DNA"/>
</dbReference>